<evidence type="ECO:0000256" key="3">
    <source>
        <dbReference type="ARBA" id="ARBA00023157"/>
    </source>
</evidence>
<evidence type="ECO:0000256" key="4">
    <source>
        <dbReference type="ARBA" id="ARBA00023186"/>
    </source>
</evidence>
<dbReference type="PIRSF" id="PIRSF005261">
    <property type="entry name" value="Heat_shock_Hsp33"/>
    <property type="match status" value="1"/>
</dbReference>
<accession>A0ABT5UG01</accession>
<dbReference type="InterPro" id="IPR016153">
    <property type="entry name" value="Heat_shock_Hsp33_N"/>
</dbReference>
<protein>
    <recommendedName>
        <fullName evidence="6">33 kDa chaperonin</fullName>
    </recommendedName>
    <alternativeName>
        <fullName evidence="6">Heat shock protein 33 homolog</fullName>
        <shortName evidence="6">HSP33</shortName>
    </alternativeName>
</protein>
<evidence type="ECO:0000256" key="1">
    <source>
        <dbReference type="ARBA" id="ARBA00022490"/>
    </source>
</evidence>
<comment type="similarity">
    <text evidence="6">Belongs to the HSP33 family.</text>
</comment>
<dbReference type="InterPro" id="IPR016154">
    <property type="entry name" value="Heat_shock_Hsp33_C"/>
</dbReference>
<comment type="subcellular location">
    <subcellularLocation>
        <location evidence="6">Cytoplasm</location>
    </subcellularLocation>
</comment>
<dbReference type="PANTHER" id="PTHR30111">
    <property type="entry name" value="33 KDA CHAPERONIN"/>
    <property type="match status" value="1"/>
</dbReference>
<dbReference type="InterPro" id="IPR000397">
    <property type="entry name" value="Heat_shock_Hsp33"/>
</dbReference>
<evidence type="ECO:0000256" key="5">
    <source>
        <dbReference type="ARBA" id="ARBA00023284"/>
    </source>
</evidence>
<dbReference type="Gene3D" id="3.55.30.10">
    <property type="entry name" value="Hsp33 domain"/>
    <property type="match status" value="1"/>
</dbReference>
<dbReference type="Proteomes" id="UP001528823">
    <property type="component" value="Unassembled WGS sequence"/>
</dbReference>
<dbReference type="HAMAP" id="MF_00117">
    <property type="entry name" value="HslO"/>
    <property type="match status" value="1"/>
</dbReference>
<keyword evidence="1 6" id="KW-0963">Cytoplasm</keyword>
<dbReference type="RefSeq" id="WP_274691552.1">
    <property type="nucleotide sequence ID" value="NZ_JAPMOU010000056.1"/>
</dbReference>
<name>A0ABT5UG01_9GAMM</name>
<gene>
    <name evidence="6 7" type="primary">hslO</name>
    <name evidence="7" type="ORF">ORQ98_25080</name>
</gene>
<keyword evidence="2 6" id="KW-0862">Zinc</keyword>
<keyword evidence="8" id="KW-1185">Reference proteome</keyword>
<dbReference type="NCBIfam" id="NF001033">
    <property type="entry name" value="PRK00114.1"/>
    <property type="match status" value="1"/>
</dbReference>
<comment type="PTM">
    <text evidence="6">Under oxidizing conditions two disulfide bonds are formed involving the reactive cysteines. Under reducing conditions zinc is bound to the reactive cysteines and the protein is inactive.</text>
</comment>
<keyword evidence="4 6" id="KW-0143">Chaperone</keyword>
<evidence type="ECO:0000256" key="6">
    <source>
        <dbReference type="HAMAP-Rule" id="MF_00117"/>
    </source>
</evidence>
<feature type="disulfide bond" description="Redox-active" evidence="6">
    <location>
        <begin position="262"/>
        <end position="265"/>
    </location>
</feature>
<sequence length="293" mass="32979">MSNTKDTAQRFSFDDTAVRGEIVSLEESYQQALANHDYPPVIRQLLGELIASAILLSSTLKFEGTLTLQARSEGPVTLLMAECNEQRQFRAVASWKDDVNYEAELSSLMPDGVLSITVDPKGKKRYQGVVSTNGVTLADCLVNYFQQSEQLATRFWVFSDQERVSGMLLQALPDSNLDEQQEAWQRINCLADTITAEELLSLEFEDVLRRLFHEENIRLYEPHPTEFKCSCSKERTAKALLTLGYAEVSSILQEQQRISMDCQFCGAHYEFSAPEVEQLFDTPESGGTSPVVH</sequence>
<dbReference type="Gene3D" id="1.10.287.480">
    <property type="entry name" value="helix hairpin bin"/>
    <property type="match status" value="1"/>
</dbReference>
<dbReference type="PANTHER" id="PTHR30111:SF1">
    <property type="entry name" value="33 KDA CHAPERONIN"/>
    <property type="match status" value="1"/>
</dbReference>
<organism evidence="7 8">
    <name type="scientific">Spartinivicinus poritis</name>
    <dbReference type="NCBI Taxonomy" id="2994640"/>
    <lineage>
        <taxon>Bacteria</taxon>
        <taxon>Pseudomonadati</taxon>
        <taxon>Pseudomonadota</taxon>
        <taxon>Gammaproteobacteria</taxon>
        <taxon>Oceanospirillales</taxon>
        <taxon>Zooshikellaceae</taxon>
        <taxon>Spartinivicinus</taxon>
    </lineage>
</organism>
<dbReference type="SUPFAM" id="SSF118352">
    <property type="entry name" value="HSP33 redox switch-like"/>
    <property type="match status" value="1"/>
</dbReference>
<dbReference type="EMBL" id="JAPMOU010000056">
    <property type="protein sequence ID" value="MDE1465242.1"/>
    <property type="molecule type" value="Genomic_DNA"/>
</dbReference>
<comment type="function">
    <text evidence="6">Redox regulated molecular chaperone. Protects both thermally unfolding and oxidatively damaged proteins from irreversible aggregation. Plays an important role in the bacterial defense system toward oxidative stress.</text>
</comment>
<evidence type="ECO:0000256" key="2">
    <source>
        <dbReference type="ARBA" id="ARBA00022833"/>
    </source>
</evidence>
<keyword evidence="5 6" id="KW-0676">Redox-active center</keyword>
<dbReference type="SUPFAM" id="SSF64397">
    <property type="entry name" value="Hsp33 domain"/>
    <property type="match status" value="1"/>
</dbReference>
<feature type="disulfide bond" description="Redox-active" evidence="6">
    <location>
        <begin position="229"/>
        <end position="231"/>
    </location>
</feature>
<evidence type="ECO:0000313" key="7">
    <source>
        <dbReference type="EMBL" id="MDE1465242.1"/>
    </source>
</evidence>
<dbReference type="InterPro" id="IPR023212">
    <property type="entry name" value="Hsp33_helix_hairpin_bin_dom_sf"/>
</dbReference>
<comment type="caution">
    <text evidence="7">The sequence shown here is derived from an EMBL/GenBank/DDBJ whole genome shotgun (WGS) entry which is preliminary data.</text>
</comment>
<keyword evidence="3 6" id="KW-1015">Disulfide bond</keyword>
<dbReference type="CDD" id="cd00498">
    <property type="entry name" value="Hsp33"/>
    <property type="match status" value="1"/>
</dbReference>
<dbReference type="Pfam" id="PF01430">
    <property type="entry name" value="HSP33"/>
    <property type="match status" value="1"/>
</dbReference>
<reference evidence="7 8" key="1">
    <citation type="submission" date="2022-11" db="EMBL/GenBank/DDBJ databases">
        <title>Spartinivicinus poritis sp. nov., isolated from scleractinian coral Porites lutea.</title>
        <authorList>
            <person name="Zhang G."/>
            <person name="Cai L."/>
            <person name="Wei Q."/>
        </authorList>
    </citation>
    <scope>NUCLEOTIDE SEQUENCE [LARGE SCALE GENOMIC DNA]</scope>
    <source>
        <strain evidence="7 8">A2-2</strain>
    </source>
</reference>
<dbReference type="Gene3D" id="3.90.1280.10">
    <property type="entry name" value="HSP33 redox switch-like"/>
    <property type="match status" value="1"/>
</dbReference>
<proteinExistence type="inferred from homology"/>
<evidence type="ECO:0000313" key="8">
    <source>
        <dbReference type="Proteomes" id="UP001528823"/>
    </source>
</evidence>